<reference evidence="2" key="1">
    <citation type="journal article" date="2020" name="Stud. Mycol.">
        <title>101 Dothideomycetes genomes: a test case for predicting lifestyles and emergence of pathogens.</title>
        <authorList>
            <person name="Haridas S."/>
            <person name="Albert R."/>
            <person name="Binder M."/>
            <person name="Bloem J."/>
            <person name="Labutti K."/>
            <person name="Salamov A."/>
            <person name="Andreopoulos B."/>
            <person name="Baker S."/>
            <person name="Barry K."/>
            <person name="Bills G."/>
            <person name="Bluhm B."/>
            <person name="Cannon C."/>
            <person name="Castanera R."/>
            <person name="Culley D."/>
            <person name="Daum C."/>
            <person name="Ezra D."/>
            <person name="Gonzalez J."/>
            <person name="Henrissat B."/>
            <person name="Kuo A."/>
            <person name="Liang C."/>
            <person name="Lipzen A."/>
            <person name="Lutzoni F."/>
            <person name="Magnuson J."/>
            <person name="Mondo S."/>
            <person name="Nolan M."/>
            <person name="Ohm R."/>
            <person name="Pangilinan J."/>
            <person name="Park H.-J."/>
            <person name="Ramirez L."/>
            <person name="Alfaro M."/>
            <person name="Sun H."/>
            <person name="Tritt A."/>
            <person name="Yoshinaga Y."/>
            <person name="Zwiers L.-H."/>
            <person name="Turgeon B."/>
            <person name="Goodwin S."/>
            <person name="Spatafora J."/>
            <person name="Crous P."/>
            <person name="Grigoriev I."/>
        </authorList>
    </citation>
    <scope>NUCLEOTIDE SEQUENCE</scope>
    <source>
        <strain evidence="2">CBS 115976</strain>
    </source>
</reference>
<keyword evidence="3" id="KW-1185">Reference proteome</keyword>
<feature type="region of interest" description="Disordered" evidence="1">
    <location>
        <begin position="136"/>
        <end position="165"/>
    </location>
</feature>
<name>A0A6A6UVE7_9PEZI</name>
<dbReference type="EMBL" id="MU004230">
    <property type="protein sequence ID" value="KAF2675411.1"/>
    <property type="molecule type" value="Genomic_DNA"/>
</dbReference>
<evidence type="ECO:0000313" key="3">
    <source>
        <dbReference type="Proteomes" id="UP000799302"/>
    </source>
</evidence>
<dbReference type="AlphaFoldDB" id="A0A6A6UVE7"/>
<gene>
    <name evidence="2" type="ORF">BT63DRAFT_409497</name>
</gene>
<protein>
    <submittedName>
        <fullName evidence="2">Uncharacterized protein</fullName>
    </submittedName>
</protein>
<organism evidence="2 3">
    <name type="scientific">Microthyrium microscopicum</name>
    <dbReference type="NCBI Taxonomy" id="703497"/>
    <lineage>
        <taxon>Eukaryota</taxon>
        <taxon>Fungi</taxon>
        <taxon>Dikarya</taxon>
        <taxon>Ascomycota</taxon>
        <taxon>Pezizomycotina</taxon>
        <taxon>Dothideomycetes</taxon>
        <taxon>Dothideomycetes incertae sedis</taxon>
        <taxon>Microthyriales</taxon>
        <taxon>Microthyriaceae</taxon>
        <taxon>Microthyrium</taxon>
    </lineage>
</organism>
<evidence type="ECO:0000313" key="2">
    <source>
        <dbReference type="EMBL" id="KAF2675411.1"/>
    </source>
</evidence>
<proteinExistence type="predicted"/>
<accession>A0A6A6UVE7</accession>
<sequence>MAMCCNLRALRGNYFRLSPTVIVAVPLRAYHSNAHRYSIAHIPPILKLHAKKLRKSKGIVCRQQLQSTECKGEGCRVKGDNTSGSLLWHEDVVTLQEKREGMGKRGKKTCQIQAGGMGVELQELLFFWEERRNDGRDGMQRVSGSGSRAPLRRERPGQAGSWDGEGSLEMEHWKFIRVE</sequence>
<dbReference type="Proteomes" id="UP000799302">
    <property type="component" value="Unassembled WGS sequence"/>
</dbReference>
<evidence type="ECO:0000256" key="1">
    <source>
        <dbReference type="SAM" id="MobiDB-lite"/>
    </source>
</evidence>